<name>S6A217_GEOG3</name>
<dbReference type="STRING" id="1921421.M493_08860"/>
<accession>S6A217</accession>
<dbReference type="AlphaFoldDB" id="S6A217"/>
<evidence type="ECO:0000313" key="1">
    <source>
        <dbReference type="EMBL" id="AGT32046.1"/>
    </source>
</evidence>
<protein>
    <submittedName>
        <fullName evidence="1">Uncharacterized protein</fullName>
    </submittedName>
</protein>
<keyword evidence="2" id="KW-1185">Reference proteome</keyword>
<proteinExistence type="predicted"/>
<organism evidence="1 2">
    <name type="scientific">Geobacillus genomosp. 3</name>
    <dbReference type="NCBI Taxonomy" id="1921421"/>
    <lineage>
        <taxon>Bacteria</taxon>
        <taxon>Bacillati</taxon>
        <taxon>Bacillota</taxon>
        <taxon>Bacilli</taxon>
        <taxon>Bacillales</taxon>
        <taxon>Anoxybacillaceae</taxon>
        <taxon>Geobacillus</taxon>
    </lineage>
</organism>
<gene>
    <name evidence="1" type="ORF">M493_08860</name>
</gene>
<dbReference type="KEGG" id="gjf:M493_08860"/>
<dbReference type="Proteomes" id="UP000015500">
    <property type="component" value="Chromosome"/>
</dbReference>
<dbReference type="EMBL" id="CP006254">
    <property type="protein sequence ID" value="AGT32046.1"/>
    <property type="molecule type" value="Genomic_DNA"/>
</dbReference>
<dbReference type="PATRIC" id="fig|1345697.3.peg.1703"/>
<dbReference type="HOGENOM" id="CLU_2990245_0_0_9"/>
<reference evidence="1 2" key="1">
    <citation type="journal article" date="2014" name="Genome Announc.">
        <title>Complete Genome Sequence of the Thermophilic Polychlorinated Biphenyl Degrader Geobacillus sp. Strain JF8 (NBRC 109937).</title>
        <authorList>
            <person name="Shintani M."/>
            <person name="Ohtsubo Y."/>
            <person name="Fukuda K."/>
            <person name="Hosoyama A."/>
            <person name="Ohji S."/>
            <person name="Yamazoe A."/>
            <person name="Fujita N."/>
            <person name="Nagata Y."/>
            <person name="Tsuda M."/>
            <person name="Hatta T."/>
            <person name="Kimbara K."/>
        </authorList>
    </citation>
    <scope>NUCLEOTIDE SEQUENCE [LARGE SCALE GENOMIC DNA]</scope>
    <source>
        <strain evidence="1 2">JF8</strain>
    </source>
</reference>
<sequence length="57" mass="7094">MMRARPYLLTRSVVPENQESPIWFLRRSWLVPEQYVFRRNHFPYPSHLPDRVRVQIK</sequence>
<evidence type="ECO:0000313" key="2">
    <source>
        <dbReference type="Proteomes" id="UP000015500"/>
    </source>
</evidence>
<dbReference type="InterPro" id="IPR036374">
    <property type="entry name" value="OxRdtase_Mopterin-bd_sf"/>
</dbReference>
<dbReference type="Gene3D" id="3.90.420.10">
    <property type="entry name" value="Oxidoreductase, molybdopterin-binding domain"/>
    <property type="match status" value="1"/>
</dbReference>